<dbReference type="InterPro" id="IPR002698">
    <property type="entry name" value="FTHF_cligase"/>
</dbReference>
<accession>A0ABX1T0C5</accession>
<comment type="catalytic activity">
    <reaction evidence="1">
        <text>(6S)-5-formyl-5,6,7,8-tetrahydrofolate + ATP = (6R)-5,10-methenyltetrahydrofolate + ADP + phosphate</text>
        <dbReference type="Rhea" id="RHEA:10488"/>
        <dbReference type="ChEBI" id="CHEBI:30616"/>
        <dbReference type="ChEBI" id="CHEBI:43474"/>
        <dbReference type="ChEBI" id="CHEBI:57455"/>
        <dbReference type="ChEBI" id="CHEBI:57457"/>
        <dbReference type="ChEBI" id="CHEBI:456216"/>
        <dbReference type="EC" id="6.3.3.2"/>
    </reaction>
</comment>
<comment type="cofactor">
    <cofactor evidence="1">
        <name>Mg(2+)</name>
        <dbReference type="ChEBI" id="CHEBI:18420"/>
    </cofactor>
</comment>
<keyword evidence="1" id="KW-0460">Magnesium</keyword>
<keyword evidence="1" id="KW-0547">Nucleotide-binding</keyword>
<reference evidence="2 3" key="1">
    <citation type="submission" date="2019-07" db="EMBL/GenBank/DDBJ databases">
        <title>SAR11 Genome Evolution.</title>
        <authorList>
            <person name="Giovannoni S."/>
        </authorList>
    </citation>
    <scope>NUCLEOTIDE SEQUENCE [LARGE SCALE GENOMIC DNA]</scope>
    <source>
        <strain evidence="2 3">HTCC9565</strain>
    </source>
</reference>
<dbReference type="EMBL" id="LANA01000001">
    <property type="protein sequence ID" value="NMN67036.1"/>
    <property type="molecule type" value="Genomic_DNA"/>
</dbReference>
<dbReference type="InterPro" id="IPR024185">
    <property type="entry name" value="FTHF_cligase-like_sf"/>
</dbReference>
<sequence>MSKSRLRKKILKIREKTNKRNTKINFEQLIKIFRKEKKKRIIGGYYPVNFEINDLDLLERFEKNKFIISLPVIKKNFEMDFYKWSFADPLKLSKYGIPEPETKNMVYPDILLIPLVAFDKNLNRLGYGGGYYDRFIKKLSKKKNIIKIGLAISSQKIDNVPINTYDQKLDYIVTNKYIIK</sequence>
<protein>
    <recommendedName>
        <fullName evidence="1">5-formyltetrahydrofolate cyclo-ligase</fullName>
        <ecNumber evidence="1">6.3.3.2</ecNumber>
    </recommendedName>
</protein>
<evidence type="ECO:0000313" key="3">
    <source>
        <dbReference type="Proteomes" id="UP001166004"/>
    </source>
</evidence>
<dbReference type="InterPro" id="IPR037171">
    <property type="entry name" value="NagB/RpiA_transferase-like"/>
</dbReference>
<organism evidence="2 3">
    <name type="scientific">Pelagibacter ubique</name>
    <dbReference type="NCBI Taxonomy" id="198252"/>
    <lineage>
        <taxon>Bacteria</taxon>
        <taxon>Pseudomonadati</taxon>
        <taxon>Pseudomonadota</taxon>
        <taxon>Alphaproteobacteria</taxon>
        <taxon>Candidatus Pelagibacterales</taxon>
        <taxon>Candidatus Pelagibacteraceae</taxon>
        <taxon>Candidatus Pelagibacter</taxon>
    </lineage>
</organism>
<keyword evidence="1" id="KW-0479">Metal-binding</keyword>
<dbReference type="Pfam" id="PF01812">
    <property type="entry name" value="5-FTHF_cyc-lig"/>
    <property type="match status" value="1"/>
</dbReference>
<comment type="similarity">
    <text evidence="1">Belongs to the 5-formyltetrahydrofolate cyclo-ligase family.</text>
</comment>
<comment type="caution">
    <text evidence="2">The sequence shown here is derived from an EMBL/GenBank/DDBJ whole genome shotgun (WGS) entry which is preliminary data.</text>
</comment>
<dbReference type="SUPFAM" id="SSF100950">
    <property type="entry name" value="NagB/RpiA/CoA transferase-like"/>
    <property type="match status" value="1"/>
</dbReference>
<dbReference type="Proteomes" id="UP001166004">
    <property type="component" value="Unassembled WGS sequence"/>
</dbReference>
<dbReference type="PANTHER" id="PTHR23407">
    <property type="entry name" value="ATPASE INHIBITOR/5-FORMYLTETRAHYDROFOLATE CYCLO-LIGASE"/>
    <property type="match status" value="1"/>
</dbReference>
<name>A0ABX1T0C5_PELUQ</name>
<dbReference type="Gene3D" id="3.40.50.10420">
    <property type="entry name" value="NagB/RpiA/CoA transferase-like"/>
    <property type="match status" value="1"/>
</dbReference>
<dbReference type="PIRSF" id="PIRSF006806">
    <property type="entry name" value="FTHF_cligase"/>
    <property type="match status" value="1"/>
</dbReference>
<dbReference type="NCBIfam" id="TIGR02727">
    <property type="entry name" value="MTHFS_bact"/>
    <property type="match status" value="1"/>
</dbReference>
<dbReference type="PANTHER" id="PTHR23407:SF11">
    <property type="entry name" value="CHROMOSOME UNDETERMINED SCAFFOLD_24, WHOLE GENOME SHOTGUN SEQUENCE"/>
    <property type="match status" value="1"/>
</dbReference>
<gene>
    <name evidence="2" type="ORF">VP91_00001670</name>
</gene>
<evidence type="ECO:0000256" key="1">
    <source>
        <dbReference type="RuleBase" id="RU361279"/>
    </source>
</evidence>
<proteinExistence type="inferred from homology"/>
<keyword evidence="1" id="KW-0067">ATP-binding</keyword>
<keyword evidence="3" id="KW-1185">Reference proteome</keyword>
<evidence type="ECO:0000313" key="2">
    <source>
        <dbReference type="EMBL" id="NMN67036.1"/>
    </source>
</evidence>
<dbReference type="RefSeq" id="WP_169035555.1">
    <property type="nucleotide sequence ID" value="NZ_LANA01000001.1"/>
</dbReference>
<dbReference type="EC" id="6.3.3.2" evidence="1"/>